<dbReference type="SUPFAM" id="SSF48403">
    <property type="entry name" value="Ankyrin repeat"/>
    <property type="match status" value="1"/>
</dbReference>
<dbReference type="InterPro" id="IPR002110">
    <property type="entry name" value="Ankyrin_rpt"/>
</dbReference>
<feature type="non-terminal residue" evidence="1">
    <location>
        <position position="460"/>
    </location>
</feature>
<proteinExistence type="predicted"/>
<keyword evidence="2" id="KW-1185">Reference proteome</keyword>
<gene>
    <name evidence="1" type="ORF">SCF082_LOCUS39765</name>
</gene>
<organism evidence="1 2">
    <name type="scientific">Durusdinium trenchii</name>
    <dbReference type="NCBI Taxonomy" id="1381693"/>
    <lineage>
        <taxon>Eukaryota</taxon>
        <taxon>Sar</taxon>
        <taxon>Alveolata</taxon>
        <taxon>Dinophyceae</taxon>
        <taxon>Suessiales</taxon>
        <taxon>Symbiodiniaceae</taxon>
        <taxon>Durusdinium</taxon>
    </lineage>
</organism>
<dbReference type="Gene3D" id="1.25.40.20">
    <property type="entry name" value="Ankyrin repeat-containing domain"/>
    <property type="match status" value="1"/>
</dbReference>
<evidence type="ECO:0000313" key="2">
    <source>
        <dbReference type="Proteomes" id="UP001642464"/>
    </source>
</evidence>
<dbReference type="SMART" id="SM00248">
    <property type="entry name" value="ANK"/>
    <property type="match status" value="3"/>
</dbReference>
<dbReference type="Proteomes" id="UP001642464">
    <property type="component" value="Unassembled WGS sequence"/>
</dbReference>
<sequence length="460" mass="51095">MGQCAGSNGNEDLQLLCYNCVHDMYFPMYVVKVSDFVQMSGTPEAHGALLARGILHTWTPGMFVAFVSHQWLGFAHPDPMGCHTSMLRDTLLAAIDGTLAIESDIVTQNRGGATRSFSAETRQQLAEGYLFLDWFAIPQITARMPGVNEEVCKSEAAKAVQSIPAYVEAADLFIALVPEVKHQDRGAYCNYTSWLSRGWCRAELWCRLLSHKPDTGVILLHSTKDVRYMFPLDWQLNTIVDGEFTVEEDRDVVAKLGEVAVDEKIRSLRAEHSQCYYRWFVASRPRLLGQDRGVSDKESFLEKFQFRSWEAAIFGDESNMTGLLCALFSCDVSMIRLLAASGADVNRRIAGLAELGYYESQTLLMTAAKSRLPAEVLATLIELNAHVDARSSNGSNAMFMARSPGQVDVLLEAKTDIQLRRGDMMLTPLTGCATMACTQVVKKLLEAECDPNCDLQIPIM</sequence>
<reference evidence="1 2" key="1">
    <citation type="submission" date="2024-02" db="EMBL/GenBank/DDBJ databases">
        <authorList>
            <person name="Chen Y."/>
            <person name="Shah S."/>
            <person name="Dougan E. K."/>
            <person name="Thang M."/>
            <person name="Chan C."/>
        </authorList>
    </citation>
    <scope>NUCLEOTIDE SEQUENCE [LARGE SCALE GENOMIC DNA]</scope>
</reference>
<name>A0ABP0Q9I0_9DINO</name>
<dbReference type="EMBL" id="CAXAMM010039118">
    <property type="protein sequence ID" value="CAK9083811.1"/>
    <property type="molecule type" value="Genomic_DNA"/>
</dbReference>
<dbReference type="InterPro" id="IPR036770">
    <property type="entry name" value="Ankyrin_rpt-contain_sf"/>
</dbReference>
<accession>A0ABP0Q9I0</accession>
<protein>
    <submittedName>
        <fullName evidence="1">ANK_REP_REGION domain-containing protein</fullName>
    </submittedName>
</protein>
<comment type="caution">
    <text evidence="1">The sequence shown here is derived from an EMBL/GenBank/DDBJ whole genome shotgun (WGS) entry which is preliminary data.</text>
</comment>
<evidence type="ECO:0000313" key="1">
    <source>
        <dbReference type="EMBL" id="CAK9083811.1"/>
    </source>
</evidence>